<feature type="binding site" evidence="15">
    <location>
        <position position="594"/>
    </location>
    <ligand>
        <name>[4Fe-4S] cluster</name>
        <dbReference type="ChEBI" id="CHEBI:49883"/>
        <label>1</label>
    </ligand>
</feature>
<evidence type="ECO:0000256" key="4">
    <source>
        <dbReference type="ARBA" id="ARBA00017710"/>
    </source>
</evidence>
<name>A0AAJ4A242_9BACT</name>
<evidence type="ECO:0000256" key="1">
    <source>
        <dbReference type="ARBA" id="ARBA00002995"/>
    </source>
</evidence>
<dbReference type="Proteomes" id="UP000326061">
    <property type="component" value="Chromosome"/>
</dbReference>
<protein>
    <recommendedName>
        <fullName evidence="4 14">Indolepyruvate oxidoreductase subunit IorA</fullName>
        <shortName evidence="14">IOR</shortName>
        <ecNumber evidence="3 14">1.2.7.8</ecNumber>
    </recommendedName>
    <alternativeName>
        <fullName evidence="12 14">Indolepyruvate ferredoxin oxidoreductase subunit alpha</fullName>
    </alternativeName>
</protein>
<evidence type="ECO:0000256" key="14">
    <source>
        <dbReference type="PIRNR" id="PIRNR006439"/>
    </source>
</evidence>
<keyword evidence="6 14" id="KW-0004">4Fe-4S</keyword>
<dbReference type="Pfam" id="PF01855">
    <property type="entry name" value="POR_N"/>
    <property type="match status" value="1"/>
</dbReference>
<evidence type="ECO:0000259" key="16">
    <source>
        <dbReference type="PROSITE" id="PS51379"/>
    </source>
</evidence>
<keyword evidence="10 14" id="KW-0408">Iron</keyword>
<dbReference type="InterPro" id="IPR045025">
    <property type="entry name" value="HACL1-like"/>
</dbReference>
<comment type="subunit">
    <text evidence="2">Heterodimer of the IorA and IorB subunits.</text>
</comment>
<dbReference type="GO" id="GO:0044281">
    <property type="term" value="P:small molecule metabolic process"/>
    <property type="evidence" value="ECO:0007669"/>
    <property type="project" value="UniProtKB-ARBA"/>
</dbReference>
<feature type="binding site" evidence="15">
    <location>
        <position position="556"/>
    </location>
    <ligand>
        <name>[4Fe-4S] cluster</name>
        <dbReference type="ChEBI" id="CHEBI:49883"/>
        <label>1</label>
    </ligand>
</feature>
<evidence type="ECO:0000256" key="6">
    <source>
        <dbReference type="ARBA" id="ARBA00022485"/>
    </source>
</evidence>
<feature type="binding site" evidence="15">
    <location>
        <position position="553"/>
    </location>
    <ligand>
        <name>[4Fe-4S] cluster</name>
        <dbReference type="ChEBI" id="CHEBI:49883"/>
        <label>1</label>
    </ligand>
</feature>
<dbReference type="GO" id="GO:0051539">
    <property type="term" value="F:4 iron, 4 sulfur cluster binding"/>
    <property type="evidence" value="ECO:0007669"/>
    <property type="project" value="UniProtKB-UniRule"/>
</dbReference>
<dbReference type="InterPro" id="IPR002880">
    <property type="entry name" value="Pyrv_Fd/Flavodoxin_OxRdtase_N"/>
</dbReference>
<dbReference type="RefSeq" id="WP_152298577.1">
    <property type="nucleotide sequence ID" value="NZ_CP041166.1"/>
</dbReference>
<dbReference type="EMBL" id="CP041166">
    <property type="protein sequence ID" value="QFR42506.1"/>
    <property type="molecule type" value="Genomic_DNA"/>
</dbReference>
<evidence type="ECO:0000256" key="8">
    <source>
        <dbReference type="ARBA" id="ARBA00022982"/>
    </source>
</evidence>
<proteinExistence type="predicted"/>
<dbReference type="AlphaFoldDB" id="A0AAJ4A242"/>
<dbReference type="InterPro" id="IPR011766">
    <property type="entry name" value="TPP_enzyme_TPP-bd"/>
</dbReference>
<feature type="binding site" evidence="15">
    <location>
        <position position="559"/>
    </location>
    <ligand>
        <name>[4Fe-4S] cluster</name>
        <dbReference type="ChEBI" id="CHEBI:49883"/>
        <label>1</label>
    </ligand>
</feature>
<dbReference type="EC" id="1.2.7.8" evidence="3 14"/>
<dbReference type="Gene3D" id="3.40.50.920">
    <property type="match status" value="1"/>
</dbReference>
<dbReference type="InterPro" id="IPR017896">
    <property type="entry name" value="4Fe4S_Fe-S-bd"/>
</dbReference>
<evidence type="ECO:0000256" key="3">
    <source>
        <dbReference type="ARBA" id="ARBA00012812"/>
    </source>
</evidence>
<dbReference type="InterPro" id="IPR017721">
    <property type="entry name" value="IorA"/>
</dbReference>
<evidence type="ECO:0000256" key="9">
    <source>
        <dbReference type="ARBA" id="ARBA00023002"/>
    </source>
</evidence>
<keyword evidence="8 14" id="KW-0249">Electron transport</keyword>
<keyword evidence="7 14" id="KW-0479">Metal-binding</keyword>
<feature type="domain" description="4Fe-4S ferredoxin-type" evidence="16">
    <location>
        <begin position="544"/>
        <end position="566"/>
    </location>
</feature>
<dbReference type="PIRSF" id="PIRSF006439">
    <property type="entry name" value="Indolepyruvate_ferr_oxidored"/>
    <property type="match status" value="1"/>
</dbReference>
<dbReference type="GO" id="GO:0030976">
    <property type="term" value="F:thiamine pyrophosphate binding"/>
    <property type="evidence" value="ECO:0007669"/>
    <property type="project" value="InterPro"/>
</dbReference>
<dbReference type="SUPFAM" id="SSF54862">
    <property type="entry name" value="4Fe-4S ferredoxins"/>
    <property type="match status" value="1"/>
</dbReference>
<keyword evidence="11 14" id="KW-0411">Iron-sulfur</keyword>
<dbReference type="CDD" id="cd07034">
    <property type="entry name" value="TPP_PYR_PFOR_IOR-alpha_like"/>
    <property type="match status" value="1"/>
</dbReference>
<dbReference type="InterPro" id="IPR009014">
    <property type="entry name" value="Transketo_C/PFOR_II"/>
</dbReference>
<dbReference type="GO" id="GO:0046872">
    <property type="term" value="F:metal ion binding"/>
    <property type="evidence" value="ECO:0007669"/>
    <property type="project" value="UniProtKB-UniRule"/>
</dbReference>
<evidence type="ECO:0000256" key="12">
    <source>
        <dbReference type="ARBA" id="ARBA00030514"/>
    </source>
</evidence>
<dbReference type="SUPFAM" id="SSF52518">
    <property type="entry name" value="Thiamin diphosphate-binding fold (THDP-binding)"/>
    <property type="match status" value="2"/>
</dbReference>
<dbReference type="GO" id="GO:0043805">
    <property type="term" value="F:indolepyruvate ferredoxin oxidoreductase activity"/>
    <property type="evidence" value="ECO:0007669"/>
    <property type="project" value="UniProtKB-UniRule"/>
</dbReference>
<evidence type="ECO:0000256" key="15">
    <source>
        <dbReference type="PIRSR" id="PIRSR006439-50"/>
    </source>
</evidence>
<evidence type="ECO:0000256" key="2">
    <source>
        <dbReference type="ARBA" id="ARBA00011238"/>
    </source>
</evidence>
<accession>A0AAJ4A242</accession>
<evidence type="ECO:0000256" key="5">
    <source>
        <dbReference type="ARBA" id="ARBA00022448"/>
    </source>
</evidence>
<feature type="binding site" evidence="15">
    <location>
        <position position="589"/>
    </location>
    <ligand>
        <name>[4Fe-4S] cluster</name>
        <dbReference type="ChEBI" id="CHEBI:49883"/>
        <label>2</label>
    </ligand>
</feature>
<sequence>MKQTLMGNDAIAWGLIHANVDMVSGYPGTPSSEILTGVQKIKHQLKLDTYAEWGANEKVGFEVAYAGAIAGKRTCATMKQVGLNVASDALMSAAYIGNLGGMLLVSADDPGFYSSQTEQDSRVFAKFARIPVLDPATPQDAYDFTKMGVELSEKFQIPVMLRPVMRVCHAREIIEMDDTTDYQPNKGEFVRDVPRWGAVPRDGRFVQGLDQLKRVEIIAQYNWENFLKPQFEACKGGKLLIITSGTGHGFTLETLKDLGLETDVVKVIMPYPLPVKEIQEQFEKYEKVLVVEEPYPCIEEQIAHPKVYGKNTNTTHAIDEMKKEEVLKAFQKIGFYSGANIYEAPKIDLGFDVPARPPALCPGCPHRDVYYAIMKVFKKKKSIYPSDIGCYTLGIAQGAIDSLLCMGASVAMASGYSLADPSKDVVATIGDGTFFHSGIPPLLNAIYQGHRFVLVILDNSTIAMTGRQVTPGRVHKQIDIKKIVEGMGIECLEHHYSYKMHENIDFFKKVKDVYDASTEGPTVVVVREFCILDAQRAPDFVPNIFVKVDEDLCVACDQCTTVYKCPPMSYNADGKIEIDPFLCAGCAGCLEVVCPTDAFIVDENYLKKGN</sequence>
<feature type="binding site" evidence="15">
    <location>
        <position position="583"/>
    </location>
    <ligand>
        <name>[4Fe-4S] cluster</name>
        <dbReference type="ChEBI" id="CHEBI:49883"/>
        <label>2</label>
    </ligand>
</feature>
<dbReference type="PANTHER" id="PTHR43710:SF7">
    <property type="entry name" value="INDOLEPYRUVATE OXIDOREDUCTASE SUBUNIT IORA"/>
    <property type="match status" value="1"/>
</dbReference>
<gene>
    <name evidence="17" type="ORF">FJR47_00665</name>
</gene>
<evidence type="ECO:0000313" key="18">
    <source>
        <dbReference type="Proteomes" id="UP000326061"/>
    </source>
</evidence>
<evidence type="ECO:0000256" key="13">
    <source>
        <dbReference type="ARBA" id="ARBA00048332"/>
    </source>
</evidence>
<dbReference type="PANTHER" id="PTHR43710">
    <property type="entry name" value="2-HYDROXYACYL-COA LYASE"/>
    <property type="match status" value="1"/>
</dbReference>
<keyword evidence="18" id="KW-1185">Reference proteome</keyword>
<dbReference type="Gene3D" id="3.40.50.970">
    <property type="match status" value="2"/>
</dbReference>
<evidence type="ECO:0000256" key="11">
    <source>
        <dbReference type="ARBA" id="ARBA00023014"/>
    </source>
</evidence>
<feature type="domain" description="4Fe-4S ferredoxin-type" evidence="16">
    <location>
        <begin position="574"/>
        <end position="604"/>
    </location>
</feature>
<comment type="catalytic activity">
    <reaction evidence="13 14">
        <text>indole-3-pyruvate + 2 oxidized [2Fe-2S]-[ferredoxin] + CoA = (indol-3-yl)acetyl-CoA + 2 reduced [2Fe-2S]-[ferredoxin] + CO2 + H(+)</text>
        <dbReference type="Rhea" id="RHEA:12645"/>
        <dbReference type="Rhea" id="RHEA-COMP:10000"/>
        <dbReference type="Rhea" id="RHEA-COMP:10001"/>
        <dbReference type="ChEBI" id="CHEBI:15378"/>
        <dbReference type="ChEBI" id="CHEBI:16526"/>
        <dbReference type="ChEBI" id="CHEBI:17640"/>
        <dbReference type="ChEBI" id="CHEBI:33737"/>
        <dbReference type="ChEBI" id="CHEBI:33738"/>
        <dbReference type="ChEBI" id="CHEBI:57271"/>
        <dbReference type="ChEBI" id="CHEBI:57287"/>
        <dbReference type="EC" id="1.2.7.8"/>
    </reaction>
</comment>
<reference evidence="18" key="1">
    <citation type="submission" date="2019-06" db="EMBL/GenBank/DDBJ databases">
        <title>Sulfurimonas gotlandica sp. nov., a chemoautotrophic and psychrotolerant epsilonproteobacterium isolated from a pelagic redoxcline, and an emended description of the genus Sulfurimonas.</title>
        <authorList>
            <person name="Wang S."/>
            <person name="Jiang L."/>
            <person name="Shao Z."/>
        </authorList>
    </citation>
    <scope>NUCLEOTIDE SEQUENCE [LARGE SCALE GENOMIC DNA]</scope>
    <source>
        <strain evidence="18">1-1N</strain>
    </source>
</reference>
<evidence type="ECO:0000256" key="7">
    <source>
        <dbReference type="ARBA" id="ARBA00022723"/>
    </source>
</evidence>
<evidence type="ECO:0000313" key="17">
    <source>
        <dbReference type="EMBL" id="QFR42506.1"/>
    </source>
</evidence>
<keyword evidence="5 14" id="KW-0813">Transport</keyword>
<dbReference type="SUPFAM" id="SSF52922">
    <property type="entry name" value="TK C-terminal domain-like"/>
    <property type="match status" value="1"/>
</dbReference>
<feature type="binding site" evidence="15">
    <location>
        <position position="586"/>
    </location>
    <ligand>
        <name>[4Fe-4S] cluster</name>
        <dbReference type="ChEBI" id="CHEBI:49883"/>
        <label>2</label>
    </ligand>
</feature>
<comment type="function">
    <text evidence="1 14">Catalyzes the ferredoxin-dependent oxidative decarboxylation of arylpyruvates.</text>
</comment>
<dbReference type="CDD" id="cd02008">
    <property type="entry name" value="TPP_IOR_alpha"/>
    <property type="match status" value="1"/>
</dbReference>
<comment type="cofactor">
    <cofactor evidence="14 15">
        <name>[4Fe-4S] cluster</name>
        <dbReference type="ChEBI" id="CHEBI:49883"/>
    </cofactor>
    <text evidence="14 15">Binds 2 [4Fe-4S] clusters. In this family the first cluster has a non-standard and varying [4Fe-4S] binding motif CX(2)CX(2)CX(4-5)CP.</text>
</comment>
<dbReference type="Pfam" id="PF02775">
    <property type="entry name" value="TPP_enzyme_C"/>
    <property type="match status" value="1"/>
</dbReference>
<feature type="binding site" evidence="15">
    <location>
        <position position="565"/>
    </location>
    <ligand>
        <name>[4Fe-4S] cluster</name>
        <dbReference type="ChEBI" id="CHEBI:49883"/>
        <label>2</label>
    </ligand>
</feature>
<dbReference type="KEGG" id="suln:FJR47_00665"/>
<organism evidence="17 18">
    <name type="scientific">Sulfurimonas xiamenensis</name>
    <dbReference type="NCBI Taxonomy" id="2590021"/>
    <lineage>
        <taxon>Bacteria</taxon>
        <taxon>Pseudomonadati</taxon>
        <taxon>Campylobacterota</taxon>
        <taxon>Epsilonproteobacteria</taxon>
        <taxon>Campylobacterales</taxon>
        <taxon>Sulfurimonadaceae</taxon>
        <taxon>Sulfurimonas</taxon>
    </lineage>
</organism>
<dbReference type="PROSITE" id="PS51379">
    <property type="entry name" value="4FE4S_FER_2"/>
    <property type="match status" value="2"/>
</dbReference>
<keyword evidence="9 14" id="KW-0560">Oxidoreductase</keyword>
<dbReference type="InterPro" id="IPR029061">
    <property type="entry name" value="THDP-binding"/>
</dbReference>
<evidence type="ECO:0000256" key="10">
    <source>
        <dbReference type="ARBA" id="ARBA00023004"/>
    </source>
</evidence>
<dbReference type="FunFam" id="3.40.50.970:FF:000039">
    <property type="entry name" value="Indolepyruvate oxidoreductase subunit IorA"/>
    <property type="match status" value="1"/>
</dbReference>